<dbReference type="GO" id="GO:0006520">
    <property type="term" value="P:amino acid metabolic process"/>
    <property type="evidence" value="ECO:0007669"/>
    <property type="project" value="UniProtKB-ARBA"/>
</dbReference>
<dbReference type="EMBL" id="CVQH01023305">
    <property type="protein sequence ID" value="CRK34916.1"/>
    <property type="molecule type" value="Genomic_DNA"/>
</dbReference>
<dbReference type="SUPFAM" id="SSF55021">
    <property type="entry name" value="ACT-like"/>
    <property type="match status" value="1"/>
</dbReference>
<dbReference type="Gene3D" id="3.30.2130.10">
    <property type="entry name" value="VC0802-like"/>
    <property type="match status" value="1"/>
</dbReference>
<organism evidence="3 4">
    <name type="scientific">Verticillium longisporum</name>
    <name type="common">Verticillium dahliae var. longisporum</name>
    <dbReference type="NCBI Taxonomy" id="100787"/>
    <lineage>
        <taxon>Eukaryota</taxon>
        <taxon>Fungi</taxon>
        <taxon>Dikarya</taxon>
        <taxon>Ascomycota</taxon>
        <taxon>Pezizomycotina</taxon>
        <taxon>Sordariomycetes</taxon>
        <taxon>Hypocreomycetidae</taxon>
        <taxon>Glomerellales</taxon>
        <taxon>Plectosphaerellaceae</taxon>
        <taxon>Verticillium</taxon>
    </lineage>
</organism>
<dbReference type="InterPro" id="IPR027795">
    <property type="entry name" value="CASTOR_ACT_dom"/>
</dbReference>
<dbReference type="PANTHER" id="PTHR31131">
    <property type="entry name" value="CHROMOSOME 1, WHOLE GENOME SHOTGUN SEQUENCE"/>
    <property type="match status" value="1"/>
</dbReference>
<feature type="non-terminal residue" evidence="3">
    <location>
        <position position="1"/>
    </location>
</feature>
<dbReference type="AlphaFoldDB" id="A0A0G4MKZ5"/>
<evidence type="ECO:0000259" key="2">
    <source>
        <dbReference type="Pfam" id="PF13840"/>
    </source>
</evidence>
<name>A0A0G4MKZ5_VERLO</name>
<proteinExistence type="predicted"/>
<dbReference type="InterPro" id="IPR051719">
    <property type="entry name" value="CASTOR_mTORC1"/>
</dbReference>
<dbReference type="InterPro" id="IPR045865">
    <property type="entry name" value="ACT-like_dom_sf"/>
</dbReference>
<feature type="compositionally biased region" description="Low complexity" evidence="1">
    <location>
        <begin position="332"/>
        <end position="343"/>
    </location>
</feature>
<dbReference type="Pfam" id="PF13840">
    <property type="entry name" value="ACT_7"/>
    <property type="match status" value="1"/>
</dbReference>
<sequence length="472" mass="50397">GQQLSLFEDQVQTQTPQSTHHIDLHHGLTHKDLLTPCLTFGEGRDTSALEDEKSDMVAPNVLITILPGEYSLIHFPPMLYAHFLHPVLQALLPQSQTISPDDARETPPWPQHSLPGLTEDHQHNFLNVSVTPLEASVVCHADWARTVFRPAIDRILETLPPHVRKPAFLSPDTYLVLSVISGGGGGADTDIVARILDLTAPLALAGIPIFFISTYYSDFILVPAKDRATVLAALTARGFQCPADHGNRFVASRPGGSGSGLAASSTPTPESPADADAATLATLFDRTFAQLKTRNVVPSVDPTLRLVQLSARETPLPNHGSPTSFSRPGLGSRQTTSSTSSRRAPPPTWLDTSDARLYASVVSALVARPRFFSLTLAVDDPPSLLLDRALVPLFGDTLVGSADEELVAVSLDLAGLPLEATGIVCGVAGRLVQDPVIAGHGLSYLSTAFAGTVVLAPEQARRAVEILEPLLR</sequence>
<evidence type="ECO:0000313" key="3">
    <source>
        <dbReference type="EMBL" id="CRK34916.1"/>
    </source>
</evidence>
<evidence type="ECO:0000256" key="1">
    <source>
        <dbReference type="SAM" id="MobiDB-lite"/>
    </source>
</evidence>
<feature type="domain" description="CASTOR ACT" evidence="2">
    <location>
        <begin position="170"/>
        <end position="235"/>
    </location>
</feature>
<keyword evidence="4" id="KW-1185">Reference proteome</keyword>
<dbReference type="Proteomes" id="UP000044602">
    <property type="component" value="Unassembled WGS sequence"/>
</dbReference>
<dbReference type="GO" id="GO:0046394">
    <property type="term" value="P:carboxylic acid biosynthetic process"/>
    <property type="evidence" value="ECO:0007669"/>
    <property type="project" value="UniProtKB-ARBA"/>
</dbReference>
<feature type="region of interest" description="Disordered" evidence="1">
    <location>
        <begin position="250"/>
        <end position="274"/>
    </location>
</feature>
<evidence type="ECO:0000313" key="4">
    <source>
        <dbReference type="Proteomes" id="UP000044602"/>
    </source>
</evidence>
<feature type="region of interest" description="Disordered" evidence="1">
    <location>
        <begin position="312"/>
        <end position="349"/>
    </location>
</feature>
<protein>
    <recommendedName>
        <fullName evidence="2">CASTOR ACT domain-containing protein</fullName>
    </recommendedName>
</protein>
<gene>
    <name evidence="3" type="ORF">BN1708_006552</name>
</gene>
<reference evidence="3 4" key="1">
    <citation type="submission" date="2015-05" db="EMBL/GenBank/DDBJ databases">
        <authorList>
            <person name="Wang D.B."/>
            <person name="Wang M."/>
        </authorList>
    </citation>
    <scope>NUCLEOTIDE SEQUENCE [LARGE SCALE GENOMIC DNA]</scope>
    <source>
        <strain evidence="3">VL1</strain>
    </source>
</reference>
<accession>A0A0G4MKZ5</accession>
<dbReference type="PANTHER" id="PTHR31131:SF6">
    <property type="entry name" value="CASTOR ACT DOMAIN-CONTAINING PROTEIN"/>
    <property type="match status" value="1"/>
</dbReference>